<dbReference type="GO" id="GO:0060003">
    <property type="term" value="P:copper ion export"/>
    <property type="evidence" value="ECO:0007669"/>
    <property type="project" value="TreeGrafter"/>
</dbReference>
<comment type="similarity">
    <text evidence="1">Belongs to the membrane fusion protein (MFP) (TC 8.A.1) family.</text>
</comment>
<dbReference type="GO" id="GO:0016020">
    <property type="term" value="C:membrane"/>
    <property type="evidence" value="ECO:0007669"/>
    <property type="project" value="InterPro"/>
</dbReference>
<dbReference type="InterPro" id="IPR006143">
    <property type="entry name" value="RND_pump_MFP"/>
</dbReference>
<dbReference type="GO" id="GO:0030288">
    <property type="term" value="C:outer membrane-bounded periplasmic space"/>
    <property type="evidence" value="ECO:0007669"/>
    <property type="project" value="TreeGrafter"/>
</dbReference>
<dbReference type="Proteomes" id="UP000321800">
    <property type="component" value="Unassembled WGS sequence"/>
</dbReference>
<dbReference type="Gene3D" id="2.40.420.20">
    <property type="match status" value="1"/>
</dbReference>
<evidence type="ECO:0000313" key="7">
    <source>
        <dbReference type="Proteomes" id="UP000029448"/>
    </source>
</evidence>
<dbReference type="EMBL" id="BJVR01000050">
    <property type="protein sequence ID" value="GEL51645.1"/>
    <property type="molecule type" value="Genomic_DNA"/>
</dbReference>
<dbReference type="STRING" id="104102.AtDm6_1593"/>
<organism evidence="6 7">
    <name type="scientific">Acetobacter tropicalis</name>
    <dbReference type="NCBI Taxonomy" id="104102"/>
    <lineage>
        <taxon>Bacteria</taxon>
        <taxon>Pseudomonadati</taxon>
        <taxon>Pseudomonadota</taxon>
        <taxon>Alphaproteobacteria</taxon>
        <taxon>Acetobacterales</taxon>
        <taxon>Acetobacteraceae</taxon>
        <taxon>Acetobacter</taxon>
    </lineage>
</organism>
<dbReference type="Pfam" id="PF25954">
    <property type="entry name" value="Beta-barrel_RND_2"/>
    <property type="match status" value="1"/>
</dbReference>
<dbReference type="NCBIfam" id="TIGR01730">
    <property type="entry name" value="RND_mfp"/>
    <property type="match status" value="1"/>
</dbReference>
<dbReference type="EMBL" id="JOKM01000057">
    <property type="protein sequence ID" value="KGB23634.1"/>
    <property type="molecule type" value="Genomic_DNA"/>
</dbReference>
<dbReference type="Gene3D" id="1.10.287.470">
    <property type="entry name" value="Helix hairpin bin"/>
    <property type="match status" value="1"/>
</dbReference>
<dbReference type="SUPFAM" id="SSF111369">
    <property type="entry name" value="HlyD-like secretion proteins"/>
    <property type="match status" value="1"/>
</dbReference>
<dbReference type="Gene3D" id="2.40.50.100">
    <property type="match status" value="1"/>
</dbReference>
<dbReference type="PATRIC" id="fig|104102.7.peg.1574"/>
<gene>
    <name evidence="6" type="ORF">AtDm6_1593</name>
    <name evidence="5" type="ORF">ATR01nite_27200</name>
</gene>
<dbReference type="RefSeq" id="WP_231551658.1">
    <property type="nucleotide sequence ID" value="NZ_BJVR01000050.1"/>
</dbReference>
<evidence type="ECO:0000259" key="4">
    <source>
        <dbReference type="Pfam" id="PF25975"/>
    </source>
</evidence>
<proteinExistence type="inferred from homology"/>
<keyword evidence="2" id="KW-0813">Transport</keyword>
<dbReference type="Proteomes" id="UP000029448">
    <property type="component" value="Unassembled WGS sequence"/>
</dbReference>
<dbReference type="Gene3D" id="2.40.30.170">
    <property type="match status" value="1"/>
</dbReference>
<evidence type="ECO:0000259" key="3">
    <source>
        <dbReference type="Pfam" id="PF25954"/>
    </source>
</evidence>
<dbReference type="AlphaFoldDB" id="A0A094YSN3"/>
<evidence type="ECO:0000313" key="8">
    <source>
        <dbReference type="Proteomes" id="UP000321800"/>
    </source>
</evidence>
<sequence length="398" mass="41902">MTISSASMKDWKYLLCVMIIFRITEPPARAAGSAPIVVMGEAAQKNSALVISIARSGTLAKNLDAMGTVTAEAGHVVRIHPAGSGKVLNVAVVPGQHVHKGETLLTYQDHSLHLVRLEMTRAQAALTTAYAASQNAASAYHRGHELEGTTVAAGETRRRLAIFQAAKDDVIARQADVDTLKHQLEEEYNSVTESDKAQTSPLDETSSIIAPTTAEVQSVFVGVADDISPATELIGLTDMSSVWIVSDILPQDAAQVVQGGEQTTELTSDTGTTLLKSKITSVGSMADPVTGLVRVISTAPNPDGSLHPGMFLNTHLPTREKTAGIIVPENAVTEINGVSTVFVPVSPNRFRPQEVHVGATGNGQKVITSGLSAGERIVTQGAFALKAVMLVSDMNDGD</sequence>
<dbReference type="InterPro" id="IPR058649">
    <property type="entry name" value="CzcB_C"/>
</dbReference>
<keyword evidence="7" id="KW-1185">Reference proteome</keyword>
<comment type="caution">
    <text evidence="6">The sequence shown here is derived from an EMBL/GenBank/DDBJ whole genome shotgun (WGS) entry which is preliminary data.</text>
</comment>
<dbReference type="GO" id="GO:0046914">
    <property type="term" value="F:transition metal ion binding"/>
    <property type="evidence" value="ECO:0007669"/>
    <property type="project" value="TreeGrafter"/>
</dbReference>
<dbReference type="GeneID" id="89478391"/>
<reference evidence="5 8" key="2">
    <citation type="submission" date="2019-07" db="EMBL/GenBank/DDBJ databases">
        <title>Whole genome shotgun sequence of Acetobacter tropicalis NBRC 16470.</title>
        <authorList>
            <person name="Hosoyama A."/>
            <person name="Uohara A."/>
            <person name="Ohji S."/>
            <person name="Ichikawa N."/>
        </authorList>
    </citation>
    <scope>NUCLEOTIDE SEQUENCE [LARGE SCALE GENOMIC DNA]</scope>
    <source>
        <strain evidence="5 8">NBRC 16470</strain>
    </source>
</reference>
<dbReference type="GO" id="GO:0015679">
    <property type="term" value="P:plasma membrane copper ion transport"/>
    <property type="evidence" value="ECO:0007669"/>
    <property type="project" value="TreeGrafter"/>
</dbReference>
<protein>
    <submittedName>
        <fullName evidence="6">Cation efflux protein</fullName>
    </submittedName>
    <submittedName>
        <fullName evidence="5">RND transporter</fullName>
    </submittedName>
</protein>
<dbReference type="PANTHER" id="PTHR30097">
    <property type="entry name" value="CATION EFFLUX SYSTEM PROTEIN CUSB"/>
    <property type="match status" value="1"/>
</dbReference>
<dbReference type="PANTHER" id="PTHR30097:SF15">
    <property type="entry name" value="CATION EFFLUX SYSTEM PROTEIN CUSB"/>
    <property type="match status" value="1"/>
</dbReference>
<dbReference type="InterPro" id="IPR058792">
    <property type="entry name" value="Beta-barrel_RND_2"/>
</dbReference>
<reference evidence="6 7" key="1">
    <citation type="submission" date="2014-06" db="EMBL/GenBank/DDBJ databases">
        <title>Functional and comparative genomic analyses of the Drosophila gut microbiota identify candidate symbiosis factors.</title>
        <authorList>
            <person name="Newell P.D."/>
            <person name="Chaston J.M."/>
            <person name="Douglas A.E."/>
        </authorList>
    </citation>
    <scope>NUCLEOTIDE SEQUENCE [LARGE SCALE GENOMIC DNA]</scope>
    <source>
        <strain evidence="6 7">DmCS_006</strain>
    </source>
</reference>
<evidence type="ECO:0000313" key="6">
    <source>
        <dbReference type="EMBL" id="KGB23634.1"/>
    </source>
</evidence>
<accession>A0A094YSN3</accession>
<evidence type="ECO:0000313" key="5">
    <source>
        <dbReference type="EMBL" id="GEL51645.1"/>
    </source>
</evidence>
<dbReference type="InterPro" id="IPR051909">
    <property type="entry name" value="MFP_Cation_Efflux"/>
</dbReference>
<dbReference type="GO" id="GO:0022857">
    <property type="term" value="F:transmembrane transporter activity"/>
    <property type="evidence" value="ECO:0007669"/>
    <property type="project" value="InterPro"/>
</dbReference>
<evidence type="ECO:0000256" key="1">
    <source>
        <dbReference type="ARBA" id="ARBA00009477"/>
    </source>
</evidence>
<feature type="domain" description="CusB-like beta-barrel" evidence="3">
    <location>
        <begin position="241"/>
        <end position="317"/>
    </location>
</feature>
<feature type="domain" description="CzcB-like C-terminal circularly permuted SH3-like" evidence="4">
    <location>
        <begin position="325"/>
        <end position="386"/>
    </location>
</feature>
<name>A0A094YSN3_9PROT</name>
<evidence type="ECO:0000256" key="2">
    <source>
        <dbReference type="ARBA" id="ARBA00022448"/>
    </source>
</evidence>
<dbReference type="Pfam" id="PF25975">
    <property type="entry name" value="CzcB_C"/>
    <property type="match status" value="1"/>
</dbReference>